<dbReference type="OrthoDB" id="9790710at2"/>
<dbReference type="Proteomes" id="UP000273270">
    <property type="component" value="Chromosome"/>
</dbReference>
<feature type="domain" description="Glycosyl transferase family 1" evidence="1">
    <location>
        <begin position="197"/>
        <end position="362"/>
    </location>
</feature>
<dbReference type="Pfam" id="PF00534">
    <property type="entry name" value="Glycos_transf_1"/>
    <property type="match status" value="1"/>
</dbReference>
<evidence type="ECO:0000313" key="3">
    <source>
        <dbReference type="EMBL" id="AZA48835.1"/>
    </source>
</evidence>
<dbReference type="KEGG" id="ccau:EG346_11905"/>
<evidence type="ECO:0000313" key="4">
    <source>
        <dbReference type="EMBL" id="STC93320.1"/>
    </source>
</evidence>
<dbReference type="InterPro" id="IPR001296">
    <property type="entry name" value="Glyco_trans_1"/>
</dbReference>
<dbReference type="PANTHER" id="PTHR45947:SF3">
    <property type="entry name" value="SULFOQUINOVOSYL TRANSFERASE SQD2"/>
    <property type="match status" value="1"/>
</dbReference>
<dbReference type="CDD" id="cd03808">
    <property type="entry name" value="GT4_CapM-like"/>
    <property type="match status" value="1"/>
</dbReference>
<name>A0A376DQW7_CHRCU</name>
<evidence type="ECO:0000259" key="2">
    <source>
        <dbReference type="Pfam" id="PF13477"/>
    </source>
</evidence>
<dbReference type="InterPro" id="IPR050194">
    <property type="entry name" value="Glycosyltransferase_grp1"/>
</dbReference>
<keyword evidence="4" id="KW-0808">Transferase</keyword>
<proteinExistence type="predicted"/>
<dbReference type="Gene3D" id="3.40.50.2000">
    <property type="entry name" value="Glycogen Phosphorylase B"/>
    <property type="match status" value="2"/>
</dbReference>
<protein>
    <submittedName>
        <fullName evidence="4">GDP-mannose-dependent alpha-(1-6)-phosphatidylinositol monomannoside mannosyltransferase</fullName>
        <ecNumber evidence="4">2.4.1.345</ecNumber>
    </submittedName>
    <submittedName>
        <fullName evidence="3">Glycosyltransferase family 1 protein</fullName>
    </submittedName>
</protein>
<dbReference type="Proteomes" id="UP000255224">
    <property type="component" value="Unassembled WGS sequence"/>
</dbReference>
<dbReference type="EMBL" id="UFVQ01000003">
    <property type="protein sequence ID" value="STC93320.1"/>
    <property type="molecule type" value="Genomic_DNA"/>
</dbReference>
<accession>A0A376DQW7</accession>
<dbReference type="EC" id="2.4.1.345" evidence="4"/>
<sequence>MNKNILHVVSVSFSISFFVGEQFNYFNANDLKYNFFVACSPARNVSELSDKYGFKSYELDINRAITPIEDLKAIYKLRKFIIENNITTVVGHTPKGGMIAMLAATLAGVESKIYFRHGLVYETSKGIKKILLTNIERLSGNLANKVICVSNGIKQKSITDRLNNKSKNIILGKGTCNGVDCYNKYNPDNIDKTIVAKLKQQYSIDENNVVFGFVGRLVTDKGINELLEAWLLFSKNNTNAKLLLVGPLEKRDAISDQSLNIIRNTKTIIHVGEVEDTSVFYSLMDVFVLPSYREGFPTVVLEASSMRLPVITTNATGCNEAVIENETGIITKTITAEDISKCLEFFMENAERRKEFGQRGRDFVVENFEQTKIWKMIKKELL</sequence>
<dbReference type="Pfam" id="PF13477">
    <property type="entry name" value="Glyco_trans_4_2"/>
    <property type="match status" value="1"/>
</dbReference>
<feature type="domain" description="Glycosyltransferase subfamily 4-like N-terminal" evidence="2">
    <location>
        <begin position="16"/>
        <end position="150"/>
    </location>
</feature>
<dbReference type="SUPFAM" id="SSF53756">
    <property type="entry name" value="UDP-Glycosyltransferase/glycogen phosphorylase"/>
    <property type="match status" value="1"/>
</dbReference>
<keyword evidence="4" id="KW-0328">Glycosyltransferase</keyword>
<accession>A0A3G6N7I2</accession>
<dbReference type="AlphaFoldDB" id="A0A376DQW7"/>
<gene>
    <name evidence="4" type="primary">pimB</name>
    <name evidence="3" type="ORF">EG346_11905</name>
    <name evidence="4" type="ORF">NCTC13533_00797</name>
</gene>
<evidence type="ECO:0000259" key="1">
    <source>
        <dbReference type="Pfam" id="PF00534"/>
    </source>
</evidence>
<evidence type="ECO:0000313" key="6">
    <source>
        <dbReference type="Proteomes" id="UP000273270"/>
    </source>
</evidence>
<reference evidence="3" key="3">
    <citation type="submission" date="2018-11" db="EMBL/GenBank/DDBJ databases">
        <title>Proposal to divide the Flavobacteriaceae and reorganize its genera based on Amino Acid Identity values calculated from whole genome sequences.</title>
        <authorList>
            <person name="Nicholson A.C."/>
            <person name="Gulvik C.A."/>
            <person name="Whitney A.M."/>
            <person name="Humrighouse B.W."/>
            <person name="Bell M."/>
            <person name="Holmes B."/>
            <person name="Steigerwalt A."/>
            <person name="Villarma A."/>
            <person name="Sheth M."/>
            <person name="Batra D."/>
            <person name="Pryor J."/>
            <person name="Bernardet J.-F."/>
            <person name="Hugo C."/>
            <person name="Kampfer P."/>
            <person name="Newman J."/>
            <person name="Mcquiston J.R."/>
        </authorList>
    </citation>
    <scope>NUCLEOTIDE SEQUENCE [LARGE SCALE GENOMIC DNA]</scope>
    <source>
        <strain evidence="3">G0188</strain>
    </source>
</reference>
<evidence type="ECO:0000313" key="5">
    <source>
        <dbReference type="Proteomes" id="UP000255224"/>
    </source>
</evidence>
<dbReference type="RefSeq" id="WP_123878825.1">
    <property type="nucleotide sequence ID" value="NZ_CP033920.1"/>
</dbReference>
<dbReference type="InterPro" id="IPR028098">
    <property type="entry name" value="Glyco_trans_4-like_N"/>
</dbReference>
<dbReference type="EMBL" id="CP033920">
    <property type="protein sequence ID" value="AZA48835.1"/>
    <property type="molecule type" value="Genomic_DNA"/>
</dbReference>
<reference evidence="6" key="2">
    <citation type="submission" date="2018-11" db="EMBL/GenBank/DDBJ databases">
        <title>Proposal to divide the Flavobacteriaceae and reorganize its genera based on Amino Acid Identity values calculated from whole genome sequences.</title>
        <authorList>
            <person name="Nicholson A.C."/>
            <person name="Gulvik C.A."/>
            <person name="Whitney A.M."/>
            <person name="Humrighouse B.W."/>
            <person name="Bell M."/>
            <person name="Holmes B."/>
            <person name="Steigerwalt A.G."/>
            <person name="Villarma A."/>
            <person name="Sheth M."/>
            <person name="Batra D."/>
            <person name="Pryor J."/>
            <person name="Bernardet J.-F."/>
            <person name="Hugo C."/>
            <person name="Kampfer P."/>
            <person name="Newman J."/>
            <person name="McQuiston J.R."/>
        </authorList>
    </citation>
    <scope>NUCLEOTIDE SEQUENCE [LARGE SCALE GENOMIC DNA]</scope>
    <source>
        <strain evidence="6">G0188</strain>
    </source>
</reference>
<dbReference type="GO" id="GO:0043750">
    <property type="term" value="F:phosphatidylinositol alpha-mannosyltransferase activity"/>
    <property type="evidence" value="ECO:0007669"/>
    <property type="project" value="UniProtKB-EC"/>
</dbReference>
<organism evidence="4 5">
    <name type="scientific">Chryseobacterium carnipullorum</name>
    <dbReference type="NCBI Taxonomy" id="1124835"/>
    <lineage>
        <taxon>Bacteria</taxon>
        <taxon>Pseudomonadati</taxon>
        <taxon>Bacteroidota</taxon>
        <taxon>Flavobacteriia</taxon>
        <taxon>Flavobacteriales</taxon>
        <taxon>Weeksellaceae</taxon>
        <taxon>Chryseobacterium group</taxon>
        <taxon>Chryseobacterium</taxon>
    </lineage>
</organism>
<reference evidence="4 5" key="1">
    <citation type="submission" date="2018-06" db="EMBL/GenBank/DDBJ databases">
        <authorList>
            <consortium name="Pathogen Informatics"/>
            <person name="Doyle S."/>
        </authorList>
    </citation>
    <scope>NUCLEOTIDE SEQUENCE [LARGE SCALE GENOMIC DNA]</scope>
    <source>
        <strain evidence="4 5">NCTC13533</strain>
    </source>
</reference>
<keyword evidence="6" id="KW-1185">Reference proteome</keyword>
<dbReference type="PANTHER" id="PTHR45947">
    <property type="entry name" value="SULFOQUINOVOSYL TRANSFERASE SQD2"/>
    <property type="match status" value="1"/>
</dbReference>